<dbReference type="InterPro" id="IPR021283">
    <property type="entry name" value="Phage_Wedge1"/>
</dbReference>
<protein>
    <submittedName>
        <fullName evidence="1">Structural protein</fullName>
    </submittedName>
</protein>
<evidence type="ECO:0000313" key="1">
    <source>
        <dbReference type="EMBL" id="QIS79311.1"/>
    </source>
</evidence>
<evidence type="ECO:0000313" key="2">
    <source>
        <dbReference type="Proteomes" id="UP000502959"/>
    </source>
</evidence>
<name>A0A6H0D9P3_9CAUD</name>
<organism evidence="1 2">
    <name type="scientific">Pantoea phage vB_PagM_SSEM1</name>
    <dbReference type="NCBI Taxonomy" id="2721760"/>
    <lineage>
        <taxon>Viruses</taxon>
        <taxon>Duplodnaviria</taxon>
        <taxon>Heunggongvirae</taxon>
        <taxon>Uroviricota</taxon>
        <taxon>Caudoviricetes</taxon>
        <taxon>Chaseviridae</taxon>
        <taxon>Cleopatravirinae</taxon>
        <taxon>Loessnervirus</taxon>
        <taxon>Loessnervirus SSEM1</taxon>
    </lineage>
</organism>
<keyword evidence="2" id="KW-1185">Reference proteome</keyword>
<dbReference type="Proteomes" id="UP000502959">
    <property type="component" value="Segment"/>
</dbReference>
<dbReference type="Pfam" id="PF11041">
    <property type="entry name" value="Phage_Wedge1"/>
    <property type="match status" value="1"/>
</dbReference>
<sequence length="215" mass="23884">MAEPKRGLGMLLTQYKHSPNLKKYIQCFLDEFKEIEQAMKDVVKYRYLADSFGVMVDDIAYIVGASRILYGAAALGFFGYYENPAAESTGDDNRPGVGGILRSDSDRNSGDFVRTDAQLKNAIRGRIIKTVTNCCIDDLLLFCDLVVGRELDLEIVEGDLKMDFIVHGTLPTTERVLLSFMIPDIKPAGIQCTLKDDSGNIALVYYSTDYPANVI</sequence>
<reference evidence="1 2" key="1">
    <citation type="submission" date="2020-03" db="EMBL/GenBank/DDBJ databases">
        <title>Complete genome sequence of Pantoea agglomerans bacteriophage vB_PagM_SSEM1.</title>
        <authorList>
            <person name="Truncaite L."/>
            <person name="Alijosius L."/>
            <person name="Petrauskaite E."/>
            <person name="Simoliunas E."/>
        </authorList>
    </citation>
    <scope>NUCLEOTIDE SEQUENCE [LARGE SCALE GENOMIC DNA]</scope>
</reference>
<dbReference type="EMBL" id="MT230534">
    <property type="protein sequence ID" value="QIS79311.1"/>
    <property type="molecule type" value="Genomic_DNA"/>
</dbReference>
<gene>
    <name evidence="1" type="ORF">SSEM1_gp89</name>
</gene>
<proteinExistence type="predicted"/>
<accession>A0A6H0D9P3</accession>